<dbReference type="InterPro" id="IPR011042">
    <property type="entry name" value="6-blade_b-propeller_TolB-like"/>
</dbReference>
<evidence type="ECO:0000313" key="3">
    <source>
        <dbReference type="Proteomes" id="UP000831532"/>
    </source>
</evidence>
<evidence type="ECO:0000313" key="2">
    <source>
        <dbReference type="EMBL" id="UOD28003.1"/>
    </source>
</evidence>
<proteinExistence type="predicted"/>
<dbReference type="Pfam" id="PF07676">
    <property type="entry name" value="PD40"/>
    <property type="match status" value="2"/>
</dbReference>
<evidence type="ECO:0000256" key="1">
    <source>
        <dbReference type="SAM" id="SignalP"/>
    </source>
</evidence>
<reference evidence="2 3" key="1">
    <citation type="submission" date="2020-10" db="EMBL/GenBank/DDBJ databases">
        <title>Genome analysis of Massilia species.</title>
        <authorList>
            <person name="Jung D.-H."/>
        </authorList>
    </citation>
    <scope>NUCLEOTIDE SEQUENCE [LARGE SCALE GENOMIC DNA]</scope>
    <source>
        <strain evidence="3">sipir</strain>
    </source>
</reference>
<dbReference type="Gene3D" id="2.120.10.30">
    <property type="entry name" value="TolB, C-terminal domain"/>
    <property type="match status" value="1"/>
</dbReference>
<accession>A0ABY4A009</accession>
<protein>
    <submittedName>
        <fullName evidence="2">PD40 domain-containing protein</fullName>
    </submittedName>
</protein>
<dbReference type="InterPro" id="IPR011659">
    <property type="entry name" value="WD40"/>
</dbReference>
<name>A0ABY4A009_9BURK</name>
<dbReference type="RefSeq" id="WP_243489201.1">
    <property type="nucleotide sequence ID" value="NZ_CP063361.1"/>
</dbReference>
<keyword evidence="1" id="KW-0732">Signal</keyword>
<dbReference type="SUPFAM" id="SSF82171">
    <property type="entry name" value="DPP6 N-terminal domain-like"/>
    <property type="match status" value="1"/>
</dbReference>
<dbReference type="Proteomes" id="UP000831532">
    <property type="component" value="Chromosome"/>
</dbReference>
<feature type="signal peptide" evidence="1">
    <location>
        <begin position="1"/>
        <end position="22"/>
    </location>
</feature>
<feature type="chain" id="PRO_5046328812" evidence="1">
    <location>
        <begin position="23"/>
        <end position="226"/>
    </location>
</feature>
<keyword evidence="3" id="KW-1185">Reference proteome</keyword>
<dbReference type="EMBL" id="CP063361">
    <property type="protein sequence ID" value="UOD28003.1"/>
    <property type="molecule type" value="Genomic_DNA"/>
</dbReference>
<gene>
    <name evidence="2" type="ORF">INH39_21290</name>
</gene>
<sequence length="226" mass="23296">MLQLNTILMSAMLAGAITPAPAAEPAALRDYRALAITPDGKRIAALEALDPGGLPLRPHAVVVVRDAASGAIVAQYDPCATCIYDHPAWSPDQQSLAFISADAKAGTATLYIAAAAGAAPAAVIKGVASTARWSPDGKRIALLATPGAKKLAGAVEAGARQVGEIGVQEDAQRLALVPANGGELTMVTPPDSYIYEYDWTPDGKGFAVTSAKGNGDNNWWGTSNYR</sequence>
<organism evidence="2 3">
    <name type="scientific">Massilia violaceinigra</name>
    <dbReference type="NCBI Taxonomy" id="2045208"/>
    <lineage>
        <taxon>Bacteria</taxon>
        <taxon>Pseudomonadati</taxon>
        <taxon>Pseudomonadota</taxon>
        <taxon>Betaproteobacteria</taxon>
        <taxon>Burkholderiales</taxon>
        <taxon>Oxalobacteraceae</taxon>
        <taxon>Telluria group</taxon>
        <taxon>Massilia</taxon>
    </lineage>
</organism>